<keyword evidence="2" id="KW-1185">Reference proteome</keyword>
<comment type="caution">
    <text evidence="1">The sequence shown here is derived from an EMBL/GenBank/DDBJ whole genome shotgun (WGS) entry which is preliminary data.</text>
</comment>
<name>A0ABN1L2P1_9GAMM</name>
<proteinExistence type="predicted"/>
<dbReference type="EMBL" id="BAAAFA010000001">
    <property type="protein sequence ID" value="GAA0810994.1"/>
    <property type="molecule type" value="Genomic_DNA"/>
</dbReference>
<dbReference type="RefSeq" id="WP_343814099.1">
    <property type="nucleotide sequence ID" value="NZ_BAAAFA010000001.1"/>
</dbReference>
<accession>A0ABN1L2P1</accession>
<evidence type="ECO:0000313" key="2">
    <source>
        <dbReference type="Proteomes" id="UP001500021"/>
    </source>
</evidence>
<protein>
    <submittedName>
        <fullName evidence="1">Uncharacterized protein</fullName>
    </submittedName>
</protein>
<dbReference type="Proteomes" id="UP001500021">
    <property type="component" value="Unassembled WGS sequence"/>
</dbReference>
<sequence>MKANIHTLKLVYKPMSNFEAEQVKNDEWVAERLKQSHLYMICQRENPRFTSKPSIETGQFLKLHFKDSKSSSSCEIDLLALIDILNITVDNLHLKSTDNMIIIRTVIDDVVGDVIDWFDIKKITYLKSMRCEYIKGFDNYKDFCDYQLHYVGISKQDNSLKRLLVKPHDKRLRVLSNQYPVCSKTRVTDEITLLFFRIEPLAITTIQSDSDLDDYDPEADVDYIRVIADAEKAFVKMLQSSYNTVKFANYPQGTDGLYDTGLDRYGYLLGEDIKLVTDTDYFMGEYSDLIPDSDMIFIEGDVVEIKHYNGI</sequence>
<reference evidence="1 2" key="1">
    <citation type="journal article" date="2019" name="Int. J. Syst. Evol. Microbiol.">
        <title>The Global Catalogue of Microorganisms (GCM) 10K type strain sequencing project: providing services to taxonomists for standard genome sequencing and annotation.</title>
        <authorList>
            <consortium name="The Broad Institute Genomics Platform"/>
            <consortium name="The Broad Institute Genome Sequencing Center for Infectious Disease"/>
            <person name="Wu L."/>
            <person name="Ma J."/>
        </authorList>
    </citation>
    <scope>NUCLEOTIDE SEQUENCE [LARGE SCALE GENOMIC DNA]</scope>
    <source>
        <strain evidence="1 2">JCM 15608</strain>
    </source>
</reference>
<gene>
    <name evidence="1" type="ORF">GCM10009111_02810</name>
</gene>
<evidence type="ECO:0000313" key="1">
    <source>
        <dbReference type="EMBL" id="GAA0810994.1"/>
    </source>
</evidence>
<organism evidence="1 2">
    <name type="scientific">Colwellia asteriadis</name>
    <dbReference type="NCBI Taxonomy" id="517723"/>
    <lineage>
        <taxon>Bacteria</taxon>
        <taxon>Pseudomonadati</taxon>
        <taxon>Pseudomonadota</taxon>
        <taxon>Gammaproteobacteria</taxon>
        <taxon>Alteromonadales</taxon>
        <taxon>Colwelliaceae</taxon>
        <taxon>Colwellia</taxon>
    </lineage>
</organism>